<proteinExistence type="predicted"/>
<organism evidence="2 3">
    <name type="scientific">Triticum urartu</name>
    <name type="common">Red wild einkorn</name>
    <name type="synonym">Crithodium urartu</name>
    <dbReference type="NCBI Taxonomy" id="4572"/>
    <lineage>
        <taxon>Eukaryota</taxon>
        <taxon>Viridiplantae</taxon>
        <taxon>Streptophyta</taxon>
        <taxon>Embryophyta</taxon>
        <taxon>Tracheophyta</taxon>
        <taxon>Spermatophyta</taxon>
        <taxon>Magnoliopsida</taxon>
        <taxon>Liliopsida</taxon>
        <taxon>Poales</taxon>
        <taxon>Poaceae</taxon>
        <taxon>BOP clade</taxon>
        <taxon>Pooideae</taxon>
        <taxon>Triticodae</taxon>
        <taxon>Triticeae</taxon>
        <taxon>Triticinae</taxon>
        <taxon>Triticum</taxon>
    </lineage>
</organism>
<keyword evidence="1" id="KW-0732">Signal</keyword>
<dbReference type="AlphaFoldDB" id="A0A8R7Q7Q7"/>
<evidence type="ECO:0000313" key="3">
    <source>
        <dbReference type="Proteomes" id="UP000015106"/>
    </source>
</evidence>
<protein>
    <recommendedName>
        <fullName evidence="4">Secreted protein</fullName>
    </recommendedName>
</protein>
<dbReference type="Proteomes" id="UP000015106">
    <property type="component" value="Chromosome 4"/>
</dbReference>
<name>A0A8R7Q7Q7_TRIUA</name>
<reference evidence="2" key="2">
    <citation type="submission" date="2018-03" db="EMBL/GenBank/DDBJ databases">
        <title>The Triticum urartu genome reveals the dynamic nature of wheat genome evolution.</title>
        <authorList>
            <person name="Ling H."/>
            <person name="Ma B."/>
            <person name="Shi X."/>
            <person name="Liu H."/>
            <person name="Dong L."/>
            <person name="Sun H."/>
            <person name="Cao Y."/>
            <person name="Gao Q."/>
            <person name="Zheng S."/>
            <person name="Li Y."/>
            <person name="Yu Y."/>
            <person name="Du H."/>
            <person name="Qi M."/>
            <person name="Li Y."/>
            <person name="Yu H."/>
            <person name="Cui Y."/>
            <person name="Wang N."/>
            <person name="Chen C."/>
            <person name="Wu H."/>
            <person name="Zhao Y."/>
            <person name="Zhang J."/>
            <person name="Li Y."/>
            <person name="Zhou W."/>
            <person name="Zhang B."/>
            <person name="Hu W."/>
            <person name="Eijk M."/>
            <person name="Tang J."/>
            <person name="Witsenboer H."/>
            <person name="Zhao S."/>
            <person name="Li Z."/>
            <person name="Zhang A."/>
            <person name="Wang D."/>
            <person name="Liang C."/>
        </authorList>
    </citation>
    <scope>NUCLEOTIDE SEQUENCE [LARGE SCALE GENOMIC DNA]</scope>
    <source>
        <strain evidence="2">cv. G1812</strain>
    </source>
</reference>
<reference evidence="3" key="1">
    <citation type="journal article" date="2013" name="Nature">
        <title>Draft genome of the wheat A-genome progenitor Triticum urartu.</title>
        <authorList>
            <person name="Ling H.Q."/>
            <person name="Zhao S."/>
            <person name="Liu D."/>
            <person name="Wang J."/>
            <person name="Sun H."/>
            <person name="Zhang C."/>
            <person name="Fan H."/>
            <person name="Li D."/>
            <person name="Dong L."/>
            <person name="Tao Y."/>
            <person name="Gao C."/>
            <person name="Wu H."/>
            <person name="Li Y."/>
            <person name="Cui Y."/>
            <person name="Guo X."/>
            <person name="Zheng S."/>
            <person name="Wang B."/>
            <person name="Yu K."/>
            <person name="Liang Q."/>
            <person name="Yang W."/>
            <person name="Lou X."/>
            <person name="Chen J."/>
            <person name="Feng M."/>
            <person name="Jian J."/>
            <person name="Zhang X."/>
            <person name="Luo G."/>
            <person name="Jiang Y."/>
            <person name="Liu J."/>
            <person name="Wang Z."/>
            <person name="Sha Y."/>
            <person name="Zhang B."/>
            <person name="Wu H."/>
            <person name="Tang D."/>
            <person name="Shen Q."/>
            <person name="Xue P."/>
            <person name="Zou S."/>
            <person name="Wang X."/>
            <person name="Liu X."/>
            <person name="Wang F."/>
            <person name="Yang Y."/>
            <person name="An X."/>
            <person name="Dong Z."/>
            <person name="Zhang K."/>
            <person name="Zhang X."/>
            <person name="Luo M.C."/>
            <person name="Dvorak J."/>
            <person name="Tong Y."/>
            <person name="Wang J."/>
            <person name="Yang H."/>
            <person name="Li Z."/>
            <person name="Wang D."/>
            <person name="Zhang A."/>
            <person name="Wang J."/>
        </authorList>
    </citation>
    <scope>NUCLEOTIDE SEQUENCE</scope>
    <source>
        <strain evidence="3">cv. G1812</strain>
    </source>
</reference>
<reference evidence="2" key="3">
    <citation type="submission" date="2022-06" db="UniProtKB">
        <authorList>
            <consortium name="EnsemblPlants"/>
        </authorList>
    </citation>
    <scope>IDENTIFICATION</scope>
</reference>
<evidence type="ECO:0000313" key="2">
    <source>
        <dbReference type="EnsemblPlants" id="TuG1812G0400002885.01.T01.cds422099"/>
    </source>
</evidence>
<evidence type="ECO:0008006" key="4">
    <source>
        <dbReference type="Google" id="ProtNLM"/>
    </source>
</evidence>
<evidence type="ECO:0000256" key="1">
    <source>
        <dbReference type="SAM" id="SignalP"/>
    </source>
</evidence>
<keyword evidence="3" id="KW-1185">Reference proteome</keyword>
<feature type="signal peptide" evidence="1">
    <location>
        <begin position="1"/>
        <end position="18"/>
    </location>
</feature>
<sequence length="68" mass="7601">MPPSLLVALSIVTVITLSKPHSVKHLTKFFPMSSPLCPFTKKKPMIFLWRLQDSSIKLAVTVIYPSSC</sequence>
<feature type="chain" id="PRO_5035786648" description="Secreted protein" evidence="1">
    <location>
        <begin position="19"/>
        <end position="68"/>
    </location>
</feature>
<accession>A0A8R7Q7Q7</accession>
<dbReference type="EnsemblPlants" id="TuG1812G0400002885.01.T01">
    <property type="protein sequence ID" value="TuG1812G0400002885.01.T01.cds422099"/>
    <property type="gene ID" value="TuG1812G0400002885.01"/>
</dbReference>
<dbReference type="Gramene" id="TuG1812G0400002885.01.T01">
    <property type="protein sequence ID" value="TuG1812G0400002885.01.T01.cds422099"/>
    <property type="gene ID" value="TuG1812G0400002885.01"/>
</dbReference>